<proteinExistence type="predicted"/>
<organism evidence="1 2">
    <name type="scientific">Talaromyces islandicus</name>
    <name type="common">Penicillium islandicum</name>
    <dbReference type="NCBI Taxonomy" id="28573"/>
    <lineage>
        <taxon>Eukaryota</taxon>
        <taxon>Fungi</taxon>
        <taxon>Dikarya</taxon>
        <taxon>Ascomycota</taxon>
        <taxon>Pezizomycotina</taxon>
        <taxon>Eurotiomycetes</taxon>
        <taxon>Eurotiomycetidae</taxon>
        <taxon>Eurotiales</taxon>
        <taxon>Trichocomaceae</taxon>
        <taxon>Talaromyces</taxon>
        <taxon>Talaromyces sect. Islandici</taxon>
    </lineage>
</organism>
<dbReference type="AlphaFoldDB" id="A0A0U1LTK3"/>
<reference evidence="1 2" key="1">
    <citation type="submission" date="2015-04" db="EMBL/GenBank/DDBJ databases">
        <authorList>
            <person name="Syromyatnikov M.Y."/>
            <person name="Popov V.N."/>
        </authorList>
    </citation>
    <scope>NUCLEOTIDE SEQUENCE [LARGE SCALE GENOMIC DNA]</scope>
    <source>
        <strain evidence="1">WF-38-12</strain>
    </source>
</reference>
<gene>
    <name evidence="1" type="ORF">PISL3812_02934</name>
</gene>
<protein>
    <submittedName>
        <fullName evidence="1">Uncharacterized protein</fullName>
    </submittedName>
</protein>
<evidence type="ECO:0000313" key="1">
    <source>
        <dbReference type="EMBL" id="CRG85931.1"/>
    </source>
</evidence>
<keyword evidence="2" id="KW-1185">Reference proteome</keyword>
<dbReference type="Proteomes" id="UP000054383">
    <property type="component" value="Unassembled WGS sequence"/>
</dbReference>
<name>A0A0U1LTK3_TALIS</name>
<evidence type="ECO:0000313" key="2">
    <source>
        <dbReference type="Proteomes" id="UP000054383"/>
    </source>
</evidence>
<dbReference type="EMBL" id="CVMT01000002">
    <property type="protein sequence ID" value="CRG85931.1"/>
    <property type="molecule type" value="Genomic_DNA"/>
</dbReference>
<dbReference type="OMA" id="RDSWENT"/>
<accession>A0A0U1LTK3</accession>
<dbReference type="OrthoDB" id="2364174at2759"/>
<sequence>MATPVKLPLTVRKNIRDEFEPARTMCEEKISSILGEPWKIDFDIPSVWGYANEASPSNSYPRESTGNMLAGYANSAVSGISSFADKFGSDGIAELNKLVSSRSIVLESCLTQVDGTCSCEIANQKLKIIFSPGDIGVNIDDAFSKLSEAVNAASKNSDSVNLPFNTRKDIKENYESRVAGIESRLAQIIGVDKVAIVVDFQAIYAALLAYHGKDNQYSLQGFEDYLGSRTIEYLESLPSALERDGFDKDDMLQEALQEAVSTNTVSVRLVDKLERKMYNETVIQDGKLYLQTVPKNWSVNADQIADGIVDLL</sequence>